<comment type="caution">
    <text evidence="8">The sequence shown here is derived from an EMBL/GenBank/DDBJ whole genome shotgun (WGS) entry which is preliminary data.</text>
</comment>
<dbReference type="GO" id="GO:0016020">
    <property type="term" value="C:membrane"/>
    <property type="evidence" value="ECO:0007669"/>
    <property type="project" value="TreeGrafter"/>
</dbReference>
<dbReference type="InterPro" id="IPR019815">
    <property type="entry name" value="Translation_initiation_fac_3_C"/>
</dbReference>
<protein>
    <recommendedName>
        <fullName evidence="4 5">Translation initiation factor IF-3</fullName>
    </recommendedName>
</protein>
<dbReference type="GO" id="GO:0003743">
    <property type="term" value="F:translation initiation factor activity"/>
    <property type="evidence" value="ECO:0007669"/>
    <property type="project" value="UniProtKB-UniRule"/>
</dbReference>
<evidence type="ECO:0000313" key="8">
    <source>
        <dbReference type="EMBL" id="OGG78366.1"/>
    </source>
</evidence>
<dbReference type="Pfam" id="PF05198">
    <property type="entry name" value="IF3_N"/>
    <property type="match status" value="1"/>
</dbReference>
<keyword evidence="3 5" id="KW-0648">Protein biosynthesis</keyword>
<feature type="domain" description="Translation initiation factor 3 C-terminal" evidence="6">
    <location>
        <begin position="85"/>
        <end position="143"/>
    </location>
</feature>
<evidence type="ECO:0000259" key="7">
    <source>
        <dbReference type="Pfam" id="PF05198"/>
    </source>
</evidence>
<dbReference type="PROSITE" id="PS00938">
    <property type="entry name" value="IF3"/>
    <property type="match status" value="1"/>
</dbReference>
<dbReference type="Proteomes" id="UP000178811">
    <property type="component" value="Unassembled WGS sequence"/>
</dbReference>
<feature type="domain" description="Translation initiation factor 3 N-terminal" evidence="7">
    <location>
        <begin position="8"/>
        <end position="76"/>
    </location>
</feature>
<comment type="subunit">
    <text evidence="5">Monomer.</text>
</comment>
<evidence type="ECO:0000256" key="4">
    <source>
        <dbReference type="NCBIfam" id="TIGR00168"/>
    </source>
</evidence>
<sequence>MATDRLRINNEIRAQELRVISADGGNLGVLSLEAALAAAKAAGLDLIEISPSAVPPIAKIMDYGKFEYERSKKEKVAKAKVKVSETKEVQIKVGTGEHDMELKAKKAAEWLAEGHRVRAELFLKGRYKGMDEEFLKERLERFLKII</sequence>
<dbReference type="GO" id="GO:0032790">
    <property type="term" value="P:ribosome disassembly"/>
    <property type="evidence" value="ECO:0007669"/>
    <property type="project" value="TreeGrafter"/>
</dbReference>
<evidence type="ECO:0000259" key="6">
    <source>
        <dbReference type="Pfam" id="PF00707"/>
    </source>
</evidence>
<dbReference type="EMBL" id="MFLW01000010">
    <property type="protein sequence ID" value="OGG78366.1"/>
    <property type="molecule type" value="Genomic_DNA"/>
</dbReference>
<evidence type="ECO:0000313" key="9">
    <source>
        <dbReference type="Proteomes" id="UP000178811"/>
    </source>
</evidence>
<dbReference type="SUPFAM" id="SSF55200">
    <property type="entry name" value="Translation initiation factor IF3, C-terminal domain"/>
    <property type="match status" value="1"/>
</dbReference>
<dbReference type="GO" id="GO:0043022">
    <property type="term" value="F:ribosome binding"/>
    <property type="evidence" value="ECO:0007669"/>
    <property type="project" value="TreeGrafter"/>
</dbReference>
<dbReference type="NCBIfam" id="TIGR00168">
    <property type="entry name" value="infC"/>
    <property type="match status" value="1"/>
</dbReference>
<comment type="subcellular location">
    <subcellularLocation>
        <location evidence="5">Cytoplasm</location>
    </subcellularLocation>
</comment>
<accession>A0A1F6EXP6</accession>
<dbReference type="PANTHER" id="PTHR10938">
    <property type="entry name" value="TRANSLATION INITIATION FACTOR IF-3"/>
    <property type="match status" value="1"/>
</dbReference>
<dbReference type="InterPro" id="IPR036788">
    <property type="entry name" value="T_IF-3_C_sf"/>
</dbReference>
<dbReference type="InterPro" id="IPR001288">
    <property type="entry name" value="Translation_initiation_fac_3"/>
</dbReference>
<dbReference type="InterPro" id="IPR019814">
    <property type="entry name" value="Translation_initiation_fac_3_N"/>
</dbReference>
<evidence type="ECO:0000256" key="2">
    <source>
        <dbReference type="ARBA" id="ARBA00022540"/>
    </source>
</evidence>
<comment type="function">
    <text evidence="5">IF-3 binds to the 30S ribosomal subunit and shifts the equilibrium between 70S ribosomes and their 50S and 30S subunits in favor of the free subunits, thus enhancing the availability of 30S subunits on which protein synthesis initiation begins.</text>
</comment>
<reference evidence="8 9" key="1">
    <citation type="journal article" date="2016" name="Nat. Commun.">
        <title>Thousands of microbial genomes shed light on interconnected biogeochemical processes in an aquifer system.</title>
        <authorList>
            <person name="Anantharaman K."/>
            <person name="Brown C.T."/>
            <person name="Hug L.A."/>
            <person name="Sharon I."/>
            <person name="Castelle C.J."/>
            <person name="Probst A.J."/>
            <person name="Thomas B.C."/>
            <person name="Singh A."/>
            <person name="Wilkins M.J."/>
            <person name="Karaoz U."/>
            <person name="Brodie E.L."/>
            <person name="Williams K.H."/>
            <person name="Hubbard S.S."/>
            <person name="Banfield J.F."/>
        </authorList>
    </citation>
    <scope>NUCLEOTIDE SEQUENCE [LARGE SCALE GENOMIC DNA]</scope>
</reference>
<proteinExistence type="inferred from homology"/>
<dbReference type="InterPro" id="IPR019813">
    <property type="entry name" value="Translation_initiation_fac3_CS"/>
</dbReference>
<dbReference type="FunFam" id="3.10.20.80:FF:000001">
    <property type="entry name" value="Translation initiation factor IF-3"/>
    <property type="match status" value="1"/>
</dbReference>
<dbReference type="SUPFAM" id="SSF54364">
    <property type="entry name" value="Translation initiation factor IF3, N-terminal domain"/>
    <property type="match status" value="1"/>
</dbReference>
<evidence type="ECO:0000256" key="5">
    <source>
        <dbReference type="RuleBase" id="RU000646"/>
    </source>
</evidence>
<comment type="similarity">
    <text evidence="1 5">Belongs to the IF-3 family.</text>
</comment>
<evidence type="ECO:0000256" key="1">
    <source>
        <dbReference type="ARBA" id="ARBA00005439"/>
    </source>
</evidence>
<organism evidence="8 9">
    <name type="scientific">Candidatus Kaiserbacteria bacterium RIFCSPLOWO2_01_FULL_52_12b</name>
    <dbReference type="NCBI Taxonomy" id="1798509"/>
    <lineage>
        <taxon>Bacteria</taxon>
        <taxon>Candidatus Kaiseribacteriota</taxon>
    </lineage>
</organism>
<dbReference type="Gene3D" id="3.10.20.80">
    <property type="entry name" value="Translation initiation factor 3 (IF-3), N-terminal domain"/>
    <property type="match status" value="1"/>
</dbReference>
<evidence type="ECO:0000256" key="3">
    <source>
        <dbReference type="ARBA" id="ARBA00022917"/>
    </source>
</evidence>
<gene>
    <name evidence="8" type="ORF">A3A36_01350</name>
</gene>
<keyword evidence="2 5" id="KW-0396">Initiation factor</keyword>
<dbReference type="PANTHER" id="PTHR10938:SF0">
    <property type="entry name" value="TRANSLATION INITIATION FACTOR IF-3, MITOCHONDRIAL"/>
    <property type="match status" value="1"/>
</dbReference>
<dbReference type="InterPro" id="IPR036787">
    <property type="entry name" value="T_IF-3_N_sf"/>
</dbReference>
<dbReference type="AlphaFoldDB" id="A0A1F6EXP6"/>
<dbReference type="Pfam" id="PF00707">
    <property type="entry name" value="IF3_C"/>
    <property type="match status" value="1"/>
</dbReference>
<dbReference type="GO" id="GO:0005829">
    <property type="term" value="C:cytosol"/>
    <property type="evidence" value="ECO:0007669"/>
    <property type="project" value="TreeGrafter"/>
</dbReference>
<dbReference type="Gene3D" id="3.30.110.10">
    <property type="entry name" value="Translation initiation factor 3 (IF-3), C-terminal domain"/>
    <property type="match status" value="1"/>
</dbReference>
<name>A0A1F6EXP6_9BACT</name>
<feature type="non-terminal residue" evidence="8">
    <location>
        <position position="146"/>
    </location>
</feature>